<feature type="transmembrane region" description="Helical" evidence="7">
    <location>
        <begin position="278"/>
        <end position="301"/>
    </location>
</feature>
<evidence type="ECO:0000256" key="1">
    <source>
        <dbReference type="ARBA" id="ARBA00004651"/>
    </source>
</evidence>
<dbReference type="EMBL" id="JAUZMY010000025">
    <property type="protein sequence ID" value="MEE2040008.1"/>
    <property type="molecule type" value="Genomic_DNA"/>
</dbReference>
<organism evidence="9 10">
    <name type="scientific">Nocardiopsis codii</name>
    <dbReference type="NCBI Taxonomy" id="3065942"/>
    <lineage>
        <taxon>Bacteria</taxon>
        <taxon>Bacillati</taxon>
        <taxon>Actinomycetota</taxon>
        <taxon>Actinomycetes</taxon>
        <taxon>Streptosporangiales</taxon>
        <taxon>Nocardiopsidaceae</taxon>
        <taxon>Nocardiopsis</taxon>
    </lineage>
</organism>
<dbReference type="PROSITE" id="PS50928">
    <property type="entry name" value="ABC_TM1"/>
    <property type="match status" value="1"/>
</dbReference>
<proteinExistence type="inferred from homology"/>
<keyword evidence="4 7" id="KW-0812">Transmembrane</keyword>
<evidence type="ECO:0000256" key="7">
    <source>
        <dbReference type="RuleBase" id="RU363032"/>
    </source>
</evidence>
<dbReference type="Gene3D" id="1.10.3720.10">
    <property type="entry name" value="MetI-like"/>
    <property type="match status" value="1"/>
</dbReference>
<keyword evidence="3" id="KW-1003">Cell membrane</keyword>
<dbReference type="Pfam" id="PF19300">
    <property type="entry name" value="BPD_transp_1_N"/>
    <property type="match status" value="1"/>
</dbReference>
<evidence type="ECO:0000256" key="2">
    <source>
        <dbReference type="ARBA" id="ARBA00022448"/>
    </source>
</evidence>
<evidence type="ECO:0000313" key="10">
    <source>
        <dbReference type="Proteomes" id="UP001356095"/>
    </source>
</evidence>
<accession>A0ABU7KCP8</accession>
<keyword evidence="5 7" id="KW-1133">Transmembrane helix</keyword>
<evidence type="ECO:0000256" key="3">
    <source>
        <dbReference type="ARBA" id="ARBA00022475"/>
    </source>
</evidence>
<comment type="caution">
    <text evidence="9">The sequence shown here is derived from an EMBL/GenBank/DDBJ whole genome shotgun (WGS) entry which is preliminary data.</text>
</comment>
<gene>
    <name evidence="9" type="ORF">Q8791_22585</name>
</gene>
<dbReference type="Pfam" id="PF00528">
    <property type="entry name" value="BPD_transp_1"/>
    <property type="match status" value="1"/>
</dbReference>
<feature type="domain" description="ABC transmembrane type-1" evidence="8">
    <location>
        <begin position="100"/>
        <end position="301"/>
    </location>
</feature>
<feature type="transmembrane region" description="Helical" evidence="7">
    <location>
        <begin position="232"/>
        <end position="258"/>
    </location>
</feature>
<dbReference type="PANTHER" id="PTHR43163:SF6">
    <property type="entry name" value="DIPEPTIDE TRANSPORT SYSTEM PERMEASE PROTEIN DPPB-RELATED"/>
    <property type="match status" value="1"/>
</dbReference>
<feature type="transmembrane region" description="Helical" evidence="7">
    <location>
        <begin position="187"/>
        <end position="211"/>
    </location>
</feature>
<evidence type="ECO:0000313" key="9">
    <source>
        <dbReference type="EMBL" id="MEE2040008.1"/>
    </source>
</evidence>
<keyword evidence="2 7" id="KW-0813">Transport</keyword>
<evidence type="ECO:0000256" key="6">
    <source>
        <dbReference type="ARBA" id="ARBA00023136"/>
    </source>
</evidence>
<dbReference type="CDD" id="cd06261">
    <property type="entry name" value="TM_PBP2"/>
    <property type="match status" value="1"/>
</dbReference>
<sequence length="320" mass="32748">MLRYAARRLLQSAVVLWAAYTLSFALLFLLPADAVTLMLSGGADEVFASPEQEAELRARWGFDQPPAVQYASLLGRALTGDLGASLTTGQPVTAAIAEALPATAQLAGTALVLSILLGGGFAVAASYTRSPRLARVLRALPPLGVAMPTFWVGLILIQVVSFQWGLLPALGDTTAAGLVLPAVTLSLPGAALIAQVLGTGLTTQLGLPYVATARAKGASRPRVHLGHALRNAAIPSLTLAGVLAGELLAGAIVVETVFSRPGIGRLTSTAVGAQDLPLVQGIVLLAAAVFVLANLVVDLLYPLVDPRVDLGPRTPSGAAP</sequence>
<protein>
    <submittedName>
        <fullName evidence="9">ABC transporter permease</fullName>
    </submittedName>
</protein>
<comment type="similarity">
    <text evidence="7">Belongs to the binding-protein-dependent transport system permease family.</text>
</comment>
<dbReference type="PANTHER" id="PTHR43163">
    <property type="entry name" value="DIPEPTIDE TRANSPORT SYSTEM PERMEASE PROTEIN DPPB-RELATED"/>
    <property type="match status" value="1"/>
</dbReference>
<evidence type="ECO:0000256" key="5">
    <source>
        <dbReference type="ARBA" id="ARBA00022989"/>
    </source>
</evidence>
<reference evidence="9 10" key="1">
    <citation type="submission" date="2023-08" db="EMBL/GenBank/DDBJ databases">
        <authorList>
            <person name="Girao M."/>
            <person name="Carvalho M.F."/>
        </authorList>
    </citation>
    <scope>NUCLEOTIDE SEQUENCE [LARGE SCALE GENOMIC DNA]</scope>
    <source>
        <strain evidence="9 10">CT-R113</strain>
    </source>
</reference>
<comment type="subcellular location">
    <subcellularLocation>
        <location evidence="1 7">Cell membrane</location>
        <topology evidence="1 7">Multi-pass membrane protein</topology>
    </subcellularLocation>
</comment>
<name>A0ABU7KCP8_9ACTN</name>
<evidence type="ECO:0000259" key="8">
    <source>
        <dbReference type="PROSITE" id="PS50928"/>
    </source>
</evidence>
<evidence type="ECO:0000256" key="4">
    <source>
        <dbReference type="ARBA" id="ARBA00022692"/>
    </source>
</evidence>
<feature type="transmembrane region" description="Helical" evidence="7">
    <location>
        <begin position="106"/>
        <end position="127"/>
    </location>
</feature>
<keyword evidence="10" id="KW-1185">Reference proteome</keyword>
<dbReference type="InterPro" id="IPR035906">
    <property type="entry name" value="MetI-like_sf"/>
</dbReference>
<dbReference type="RefSeq" id="WP_330093773.1">
    <property type="nucleotide sequence ID" value="NZ_JAUZMY010000025.1"/>
</dbReference>
<dbReference type="InterPro" id="IPR000515">
    <property type="entry name" value="MetI-like"/>
</dbReference>
<dbReference type="InterPro" id="IPR045621">
    <property type="entry name" value="BPD_transp_1_N"/>
</dbReference>
<keyword evidence="6 7" id="KW-0472">Membrane</keyword>
<dbReference type="SUPFAM" id="SSF161098">
    <property type="entry name" value="MetI-like"/>
    <property type="match status" value="1"/>
</dbReference>
<dbReference type="Proteomes" id="UP001356095">
    <property type="component" value="Unassembled WGS sequence"/>
</dbReference>
<feature type="transmembrane region" description="Helical" evidence="7">
    <location>
        <begin position="139"/>
        <end position="167"/>
    </location>
</feature>